<dbReference type="GO" id="GO:0035598">
    <property type="term" value="F:tRNA (N(6)-L-threonylcarbamoyladenosine(37)-C(2))-methylthiotransferase activity"/>
    <property type="evidence" value="ECO:0007669"/>
    <property type="project" value="TreeGrafter"/>
</dbReference>
<comment type="cofactor">
    <cofactor evidence="1">
        <name>[4Fe-4S] cluster</name>
        <dbReference type="ChEBI" id="CHEBI:49883"/>
    </cofactor>
</comment>
<evidence type="ECO:0000256" key="1">
    <source>
        <dbReference type="ARBA" id="ARBA00001966"/>
    </source>
</evidence>
<evidence type="ECO:0000256" key="7">
    <source>
        <dbReference type="ARBA" id="ARBA00023014"/>
    </source>
</evidence>
<dbReference type="PANTHER" id="PTHR11918:SF45">
    <property type="entry name" value="THREONYLCARBAMOYLADENOSINE TRNA METHYLTHIOTRANSFERASE"/>
    <property type="match status" value="1"/>
</dbReference>
<dbReference type="InterPro" id="IPR006467">
    <property type="entry name" value="MiaB-like_bact"/>
</dbReference>
<dbReference type="SUPFAM" id="SSF102114">
    <property type="entry name" value="Radical SAM enzymes"/>
    <property type="match status" value="1"/>
</dbReference>
<dbReference type="CDD" id="cd01335">
    <property type="entry name" value="Radical_SAM"/>
    <property type="match status" value="1"/>
</dbReference>
<keyword evidence="7" id="KW-0411">Iron-sulfur</keyword>
<evidence type="ECO:0000256" key="5">
    <source>
        <dbReference type="ARBA" id="ARBA00022723"/>
    </source>
</evidence>
<evidence type="ECO:0000259" key="8">
    <source>
        <dbReference type="PROSITE" id="PS51449"/>
    </source>
</evidence>
<accession>A0A1X0U291</accession>
<dbReference type="AlphaFoldDB" id="A0A1X0U291"/>
<dbReference type="InterPro" id="IPR058240">
    <property type="entry name" value="rSAM_sf"/>
</dbReference>
<evidence type="ECO:0000256" key="4">
    <source>
        <dbReference type="ARBA" id="ARBA00022691"/>
    </source>
</evidence>
<name>A0A1X0U291_9BACT</name>
<evidence type="ECO:0000313" key="10">
    <source>
        <dbReference type="EMBL" id="ORI07846.1"/>
    </source>
</evidence>
<dbReference type="NCBIfam" id="TIGR01579">
    <property type="entry name" value="MiaB-like-C"/>
    <property type="match status" value="1"/>
</dbReference>
<dbReference type="InterPro" id="IPR006638">
    <property type="entry name" value="Elp3/MiaA/NifB-like_rSAM"/>
</dbReference>
<dbReference type="NCBIfam" id="TIGR00089">
    <property type="entry name" value="MiaB/RimO family radical SAM methylthiotransferase"/>
    <property type="match status" value="1"/>
</dbReference>
<dbReference type="EMBL" id="LVWL01000019">
    <property type="protein sequence ID" value="ORI07846.1"/>
    <property type="molecule type" value="Genomic_DNA"/>
</dbReference>
<sequence length="412" mass="46484">MQKIFFKTFGCRTNIYDTELLKSYIKDYEITNDEDAADIVIINSCTVTNSADSGVRNYINGVKRRGAKVVLTGCGAVSKGKELFNSGIFGVLGASKKSDLNELLKQEKPFFELGNLNSVDKNIVTNYENHTKAFIKIQEGCNFSCSYCIIPSVRGKARSMDEAMILKEARILAQNGYNELVLTGTNIGSYGKDTNSSLGKLLASLGKISGIRRIRLGSIEPSQIDESFREILKEEWLERHLHIALQHTSQTMLKIMRRRNNAFSDLELFNELSSLGFALGTDYIVGHPGESEEIWTEAVENFKKFPITHLHAFVYSPRRDTHSATLKSDVSGDVAKNRLKILQGITLQNNENFRKKHNGALKILVEQKNGEFYEGFDQFYNKAKILSQKDITKEWVEVSEYEVKPDANYAKI</sequence>
<gene>
    <name evidence="10" type="ORF">A3835_04970</name>
</gene>
<dbReference type="PROSITE" id="PS51449">
    <property type="entry name" value="MTTASE_N"/>
    <property type="match status" value="1"/>
</dbReference>
<dbReference type="InterPro" id="IPR005839">
    <property type="entry name" value="Methylthiotransferase"/>
</dbReference>
<dbReference type="SFLD" id="SFLDG01082">
    <property type="entry name" value="B12-binding_domain_containing"/>
    <property type="match status" value="1"/>
</dbReference>
<dbReference type="Pfam" id="PF04055">
    <property type="entry name" value="Radical_SAM"/>
    <property type="match status" value="1"/>
</dbReference>
<reference evidence="10 11" key="1">
    <citation type="journal article" date="2017" name="Gene Rep">
        <title>The ribosomal RNA operon (rrn) of Campylobacter concisus supports molecular typing to genomospecies level.</title>
        <authorList>
            <person name="Huq M."/>
            <person name="Van T.T.H."/>
            <person name="Gurtler V."/>
            <person name="Elshagmani E."/>
            <person name="Allemailem K.S."/>
            <person name="Smooker P.M."/>
            <person name="Istivan T.S."/>
        </authorList>
    </citation>
    <scope>NUCLEOTIDE SEQUENCE [LARGE SCALE GENOMIC DNA]</scope>
    <source>
        <strain evidence="10 11">RCH 26</strain>
    </source>
</reference>
<feature type="domain" description="MTTase N-terminal" evidence="8">
    <location>
        <begin position="2"/>
        <end position="109"/>
    </location>
</feature>
<evidence type="ECO:0000256" key="6">
    <source>
        <dbReference type="ARBA" id="ARBA00023004"/>
    </source>
</evidence>
<dbReference type="Proteomes" id="UP000192671">
    <property type="component" value="Unassembled WGS sequence"/>
</dbReference>
<keyword evidence="2" id="KW-0004">4Fe-4S</keyword>
<proteinExistence type="predicted"/>
<evidence type="ECO:0000313" key="11">
    <source>
        <dbReference type="Proteomes" id="UP000192671"/>
    </source>
</evidence>
<dbReference type="InterPro" id="IPR023404">
    <property type="entry name" value="rSAM_horseshoe"/>
</dbReference>
<evidence type="ECO:0000256" key="2">
    <source>
        <dbReference type="ARBA" id="ARBA00022485"/>
    </source>
</evidence>
<dbReference type="PANTHER" id="PTHR11918">
    <property type="entry name" value="RADICAL SAM PROTEINS"/>
    <property type="match status" value="1"/>
</dbReference>
<keyword evidence="6" id="KW-0408">Iron</keyword>
<protein>
    <submittedName>
        <fullName evidence="10">tRNA (N(6)-L-threonylcarbamoyladenosine(37)-C(2))-methylthiotransferase MtaB</fullName>
    </submittedName>
</protein>
<dbReference type="Gene3D" id="3.80.30.20">
    <property type="entry name" value="tm_1862 like domain"/>
    <property type="match status" value="1"/>
</dbReference>
<keyword evidence="5" id="KW-0479">Metal-binding</keyword>
<dbReference type="InterPro" id="IPR020612">
    <property type="entry name" value="Methylthiotransferase_CS"/>
</dbReference>
<feature type="domain" description="Radical SAM core" evidence="9">
    <location>
        <begin position="127"/>
        <end position="354"/>
    </location>
</feature>
<comment type="caution">
    <text evidence="10">The sequence shown here is derived from an EMBL/GenBank/DDBJ whole genome shotgun (WGS) entry which is preliminary data.</text>
</comment>
<keyword evidence="4" id="KW-0949">S-adenosyl-L-methionine</keyword>
<dbReference type="PROSITE" id="PS51918">
    <property type="entry name" value="RADICAL_SAM"/>
    <property type="match status" value="1"/>
</dbReference>
<dbReference type="GO" id="GO:0046872">
    <property type="term" value="F:metal ion binding"/>
    <property type="evidence" value="ECO:0007669"/>
    <property type="project" value="UniProtKB-KW"/>
</dbReference>
<dbReference type="SMART" id="SM00729">
    <property type="entry name" value="Elp3"/>
    <property type="match status" value="1"/>
</dbReference>
<dbReference type="Pfam" id="PF00919">
    <property type="entry name" value="UPF0004"/>
    <property type="match status" value="1"/>
</dbReference>
<dbReference type="Gene3D" id="3.40.50.12160">
    <property type="entry name" value="Methylthiotransferase, N-terminal domain"/>
    <property type="match status" value="1"/>
</dbReference>
<dbReference type="PROSITE" id="PS01278">
    <property type="entry name" value="MTTASE_RADICAL"/>
    <property type="match status" value="1"/>
</dbReference>
<keyword evidence="3 10" id="KW-0808">Transferase</keyword>
<evidence type="ECO:0000259" key="9">
    <source>
        <dbReference type="PROSITE" id="PS51918"/>
    </source>
</evidence>
<dbReference type="InterPro" id="IPR007197">
    <property type="entry name" value="rSAM"/>
</dbReference>
<evidence type="ECO:0000256" key="3">
    <source>
        <dbReference type="ARBA" id="ARBA00022679"/>
    </source>
</evidence>
<dbReference type="GO" id="GO:0051539">
    <property type="term" value="F:4 iron, 4 sulfur cluster binding"/>
    <property type="evidence" value="ECO:0007669"/>
    <property type="project" value="UniProtKB-KW"/>
</dbReference>
<organism evidence="10 11">
    <name type="scientific">Campylobacter concisus</name>
    <dbReference type="NCBI Taxonomy" id="199"/>
    <lineage>
        <taxon>Bacteria</taxon>
        <taxon>Pseudomonadati</taxon>
        <taxon>Campylobacterota</taxon>
        <taxon>Epsilonproteobacteria</taxon>
        <taxon>Campylobacterales</taxon>
        <taxon>Campylobacteraceae</taxon>
        <taxon>Campylobacter</taxon>
    </lineage>
</organism>
<dbReference type="InterPro" id="IPR013848">
    <property type="entry name" value="Methylthiotransferase_N"/>
</dbReference>
<dbReference type="InterPro" id="IPR038135">
    <property type="entry name" value="Methylthiotransferase_N_sf"/>
</dbReference>
<dbReference type="SFLD" id="SFLDS00029">
    <property type="entry name" value="Radical_SAM"/>
    <property type="match status" value="1"/>
</dbReference>